<evidence type="ECO:0000313" key="3">
    <source>
        <dbReference type="Proteomes" id="UP000006860"/>
    </source>
</evidence>
<dbReference type="eggNOG" id="COG1819">
    <property type="taxonomic scope" value="Bacteria"/>
</dbReference>
<organism evidence="2 3">
    <name type="scientific">Rubinisphaera brasiliensis (strain ATCC 49424 / DSM 5305 / JCM 21570 / IAM 15109 / NBRC 103401 / IFAM 1448)</name>
    <name type="common">Planctomyces brasiliensis</name>
    <dbReference type="NCBI Taxonomy" id="756272"/>
    <lineage>
        <taxon>Bacteria</taxon>
        <taxon>Pseudomonadati</taxon>
        <taxon>Planctomycetota</taxon>
        <taxon>Planctomycetia</taxon>
        <taxon>Planctomycetales</taxon>
        <taxon>Planctomycetaceae</taxon>
        <taxon>Rubinisphaera</taxon>
    </lineage>
</organism>
<feature type="compositionally biased region" description="Polar residues" evidence="1">
    <location>
        <begin position="371"/>
        <end position="384"/>
    </location>
</feature>
<dbReference type="Gene3D" id="3.40.50.2000">
    <property type="entry name" value="Glycogen Phosphorylase B"/>
    <property type="match status" value="1"/>
</dbReference>
<dbReference type="PANTHER" id="PTHR21015:SF22">
    <property type="entry name" value="GLYCOSYLTRANSFERASE"/>
    <property type="match status" value="1"/>
</dbReference>
<protein>
    <submittedName>
        <fullName evidence="2">Uncharacterized protein</fullName>
    </submittedName>
</protein>
<keyword evidence="3" id="KW-1185">Reference proteome</keyword>
<sequence>MNQPHVGFYVHYHGLGHKHRTEAILEHLELPSSVITSRIESLPWNGKRLQEVVGIACDIDNVSEPGKGRAADVSALHYAPLWTDNCTTRVAQYTAWLNQQRPAVVVVDVSVEISMLTRIASIPQIVMRQHGDRSDAPHLAAYEAAEALLAPFPESMEDDITPEWVQEKTRYLHGFCRHEQNSISCQEARNQLGLDDKPTVVAMLGQGGASNAIHHLSAAAAATPGYRWIVVGLAAEDVQNAGVPTHHLQLTGWIDDPTLHLKAADVVVTAAGHNSVMEAGFHRCKMIAVAQERPFGEQLRKSIVLDREGLAVGLQDWPQASTWPELIEQAGQLDSSRWDAIFVRDGARQAAEIIEDIAEESWTESGRTRQAHATCSQTIQESMR</sequence>
<dbReference type="GO" id="GO:0016757">
    <property type="term" value="F:glycosyltransferase activity"/>
    <property type="evidence" value="ECO:0007669"/>
    <property type="project" value="TreeGrafter"/>
</dbReference>
<dbReference type="AlphaFoldDB" id="F0SKC9"/>
<dbReference type="OrthoDB" id="9809594at2"/>
<dbReference type="PANTHER" id="PTHR21015">
    <property type="entry name" value="UDP-N-ACETYLGLUCOSAMINE--N-ACETYLMURAMYL-(PENTAPEPTIDE) PYROPHOSPHORYL-UNDECAPRENOL N-ACETYLGLUCOSAMINE TRANSFERASE 1"/>
    <property type="match status" value="1"/>
</dbReference>
<accession>F0SKC9</accession>
<proteinExistence type="predicted"/>
<reference evidence="3" key="1">
    <citation type="submission" date="2011-02" db="EMBL/GenBank/DDBJ databases">
        <title>The complete genome of Planctomyces brasiliensis DSM 5305.</title>
        <authorList>
            <person name="Lucas S."/>
            <person name="Copeland A."/>
            <person name="Lapidus A."/>
            <person name="Bruce D."/>
            <person name="Goodwin L."/>
            <person name="Pitluck S."/>
            <person name="Kyrpides N."/>
            <person name="Mavromatis K."/>
            <person name="Pagani I."/>
            <person name="Ivanova N."/>
            <person name="Ovchinnikova G."/>
            <person name="Lu M."/>
            <person name="Detter J.C."/>
            <person name="Han C."/>
            <person name="Land M."/>
            <person name="Hauser L."/>
            <person name="Markowitz V."/>
            <person name="Cheng J.-F."/>
            <person name="Hugenholtz P."/>
            <person name="Woyke T."/>
            <person name="Wu D."/>
            <person name="Tindall B."/>
            <person name="Pomrenke H.G."/>
            <person name="Brambilla E."/>
            <person name="Klenk H.-P."/>
            <person name="Eisen J.A."/>
        </authorList>
    </citation>
    <scope>NUCLEOTIDE SEQUENCE [LARGE SCALE GENOMIC DNA]</scope>
    <source>
        <strain evidence="3">ATCC 49424 / DSM 5305 / JCM 21570 / NBRC 103401 / IFAM 1448</strain>
    </source>
</reference>
<dbReference type="HOGENOM" id="CLU_050684_0_0_0"/>
<evidence type="ECO:0000313" key="2">
    <source>
        <dbReference type="EMBL" id="ADY60886.1"/>
    </source>
</evidence>
<dbReference type="EMBL" id="CP002546">
    <property type="protein sequence ID" value="ADY60886.1"/>
    <property type="molecule type" value="Genomic_DNA"/>
</dbReference>
<evidence type="ECO:0000256" key="1">
    <source>
        <dbReference type="SAM" id="MobiDB-lite"/>
    </source>
</evidence>
<name>F0SKC9_RUBBR</name>
<dbReference type="SUPFAM" id="SSF53756">
    <property type="entry name" value="UDP-Glycosyltransferase/glycogen phosphorylase"/>
    <property type="match status" value="1"/>
</dbReference>
<dbReference type="KEGG" id="pbs:Plabr_3289"/>
<gene>
    <name evidence="2" type="ordered locus">Plabr_3289</name>
</gene>
<dbReference type="STRING" id="756272.Plabr_3289"/>
<dbReference type="RefSeq" id="WP_013629606.1">
    <property type="nucleotide sequence ID" value="NC_015174.1"/>
</dbReference>
<feature type="region of interest" description="Disordered" evidence="1">
    <location>
        <begin position="364"/>
        <end position="384"/>
    </location>
</feature>
<dbReference type="Proteomes" id="UP000006860">
    <property type="component" value="Chromosome"/>
</dbReference>